<keyword evidence="2" id="KW-0677">Repeat</keyword>
<dbReference type="SMART" id="SM00320">
    <property type="entry name" value="WD40"/>
    <property type="match status" value="6"/>
</dbReference>
<keyword evidence="5" id="KW-1133">Transmembrane helix</keyword>
<evidence type="ECO:0000256" key="3">
    <source>
        <dbReference type="PROSITE-ProRule" id="PRU00221"/>
    </source>
</evidence>
<feature type="transmembrane region" description="Helical" evidence="5">
    <location>
        <begin position="912"/>
        <end position="932"/>
    </location>
</feature>
<dbReference type="Proteomes" id="UP000187209">
    <property type="component" value="Unassembled WGS sequence"/>
</dbReference>
<feature type="transmembrane region" description="Helical" evidence="5">
    <location>
        <begin position="885"/>
        <end position="905"/>
    </location>
</feature>
<dbReference type="EMBL" id="MPUH01000456">
    <property type="protein sequence ID" value="OMJ79740.1"/>
    <property type="molecule type" value="Genomic_DNA"/>
</dbReference>
<comment type="caution">
    <text evidence="6">The sequence shown here is derived from an EMBL/GenBank/DDBJ whole genome shotgun (WGS) entry which is preliminary data.</text>
</comment>
<dbReference type="PROSITE" id="PS50294">
    <property type="entry name" value="WD_REPEATS_REGION"/>
    <property type="match status" value="2"/>
</dbReference>
<sequence length="1212" mass="140646">MSGVEQRYYAGSWTNTDVYVSHEPINFDEALEEFNNFCGRQLPIMWQIPFIPTCFDVSFKEDYIVLGGPHGNIANFEVSTRSVLRDEDISYPKSILSVKLILQDNQVVALSDECILYILEYPSFAIMHKLNLRISNIVFRYRKQRELLLFTNGTQEIFSYKVSTDEEFYMKKQEKKSFKIEDLSITFNLSDDDSLMAIAYENTSISIFFMDTNSKMKETGPNHSNIVTVVFSQWNKHLAAAFEDFSVNVWGLEANLVLKYTFSAHQGKITGIAFVRENAYILTSSEDKTISVCNLKGECQPYSMNIIDLKVIMMTGNKNHNKVFYIQDFDAMMAWEVPQVPKTTFYRGHESRVTKILFIPNSFELISLGEDGQFIVWNSRMDSRHESMMLEGKLLNGLVYPSGNKALVFSSLHLLYLINLSGSTDFGAPAKQNFRHDVLCMQISKDESKLAIGDKQNRVRVFDLKSMLAELFIIKGHILPIVECFFINEDREMITASQDCTMCKWSITGNLSQESKIVKVATFLGHQAAVSCMIVSSDGYVVSGSEDGMIIFWNYNGNKLYSVCCPDKIPVYNLYLSQDHSYFISLQESICTYWQLGNLSVLFQLNVNKGSWLSVSNDEKFVALAEENHVSLSENPLGCSSIRIVGKNLGSPHKFMKFVLDCQKENSKIAYEMNYNHFIIAPYMIGPAHILAYCNRFNDLNEALFYEPNRASFFSTINDENPLSICIDLEFKNCIDICLKYMRQQYNGKNTFKNLRAYYPLQSCLTKLNAIDYPYIKKLYDGLFVRSEAEMLPRFCLHDTELPVDILSEHFTVISDQILPPNSSSHSGRPIVFFQSLFPLDLDIGTESSLEFLQSILDCSEVEIFRSALIKEYLQFKWKKLKPTIYILGFIYIFYLILLGLYIVIFIESQDFLIALIIVHCIMWVYEILQIATDFSDYWKNVWNIQDQLRSISFTFYAIMAWRENYNTDILLAVLIFSWARGIACFRMFDETRYMVRLVLQVIIDIQTFFFILFYATFAFAFVYYMRNPEDQPFLMYLTQAYRLDLGDFETGLTEAFDWIIFFVATMINPLIMLNLLIAIMSDTASAVAEIDDIFDLREMAEMIMDVEKVMFWKKGAYKKYYLHKCDFTQAEEHEDEDSNMFIREIKKQVVDVRRTIKNLKINSKKIEEFNLQENLTKLMNEHEVLEENMKSQFNFSGELIEDIQKKLNYLD</sequence>
<evidence type="ECO:0000256" key="4">
    <source>
        <dbReference type="SAM" id="Coils"/>
    </source>
</evidence>
<dbReference type="InterPro" id="IPR015943">
    <property type="entry name" value="WD40/YVTN_repeat-like_dom_sf"/>
</dbReference>
<reference evidence="6 7" key="1">
    <citation type="submission" date="2016-11" db="EMBL/GenBank/DDBJ databases">
        <title>The macronuclear genome of Stentor coeruleus: a giant cell with tiny introns.</title>
        <authorList>
            <person name="Slabodnick M."/>
            <person name="Ruby J.G."/>
            <person name="Reiff S.B."/>
            <person name="Swart E.C."/>
            <person name="Gosai S."/>
            <person name="Prabakaran S."/>
            <person name="Witkowska E."/>
            <person name="Larue G.E."/>
            <person name="Fisher S."/>
            <person name="Freeman R.M."/>
            <person name="Gunawardena J."/>
            <person name="Chu W."/>
            <person name="Stover N.A."/>
            <person name="Gregory B.D."/>
            <person name="Nowacki M."/>
            <person name="Derisi J."/>
            <person name="Roy S.W."/>
            <person name="Marshall W.F."/>
            <person name="Sood P."/>
        </authorList>
    </citation>
    <scope>NUCLEOTIDE SEQUENCE [LARGE SCALE GENOMIC DNA]</scope>
    <source>
        <strain evidence="6">WM001</strain>
    </source>
</reference>
<feature type="transmembrane region" description="Helical" evidence="5">
    <location>
        <begin position="1002"/>
        <end position="1026"/>
    </location>
</feature>
<feature type="repeat" description="WD" evidence="3">
    <location>
        <begin position="523"/>
        <end position="563"/>
    </location>
</feature>
<organism evidence="6 7">
    <name type="scientific">Stentor coeruleus</name>
    <dbReference type="NCBI Taxonomy" id="5963"/>
    <lineage>
        <taxon>Eukaryota</taxon>
        <taxon>Sar</taxon>
        <taxon>Alveolata</taxon>
        <taxon>Ciliophora</taxon>
        <taxon>Postciliodesmatophora</taxon>
        <taxon>Heterotrichea</taxon>
        <taxon>Heterotrichida</taxon>
        <taxon>Stentoridae</taxon>
        <taxon>Stentor</taxon>
    </lineage>
</organism>
<dbReference type="Gene3D" id="2.130.10.10">
    <property type="entry name" value="YVTN repeat-like/Quinoprotein amine dehydrogenase"/>
    <property type="match status" value="2"/>
</dbReference>
<evidence type="ECO:0000313" key="7">
    <source>
        <dbReference type="Proteomes" id="UP000187209"/>
    </source>
</evidence>
<feature type="coiled-coil region" evidence="4">
    <location>
        <begin position="1143"/>
        <end position="1189"/>
    </location>
</feature>
<feature type="transmembrane region" description="Helical" evidence="5">
    <location>
        <begin position="970"/>
        <end position="990"/>
    </location>
</feature>
<gene>
    <name evidence="6" type="ORF">SteCoe_20169</name>
</gene>
<keyword evidence="5" id="KW-0812">Transmembrane</keyword>
<name>A0A1R2BSK9_9CILI</name>
<accession>A0A1R2BSK9</accession>
<dbReference type="PROSITE" id="PS50082">
    <property type="entry name" value="WD_REPEATS_2"/>
    <property type="match status" value="3"/>
</dbReference>
<dbReference type="PANTHER" id="PTHR19848:SF8">
    <property type="entry name" value="F-BOX AND WD REPEAT DOMAIN CONTAINING 7"/>
    <property type="match status" value="1"/>
</dbReference>
<evidence type="ECO:0000256" key="1">
    <source>
        <dbReference type="ARBA" id="ARBA00022574"/>
    </source>
</evidence>
<evidence type="ECO:0000256" key="2">
    <source>
        <dbReference type="ARBA" id="ARBA00022737"/>
    </source>
</evidence>
<keyword evidence="1 3" id="KW-0853">WD repeat</keyword>
<dbReference type="InterPro" id="IPR001680">
    <property type="entry name" value="WD40_rpt"/>
</dbReference>
<dbReference type="PANTHER" id="PTHR19848">
    <property type="entry name" value="WD40 REPEAT PROTEIN"/>
    <property type="match status" value="1"/>
</dbReference>
<keyword evidence="7" id="KW-1185">Reference proteome</keyword>
<evidence type="ECO:0000256" key="5">
    <source>
        <dbReference type="SAM" id="Phobius"/>
    </source>
</evidence>
<feature type="repeat" description="WD" evidence="3">
    <location>
        <begin position="262"/>
        <end position="292"/>
    </location>
</feature>
<dbReference type="Pfam" id="PF00400">
    <property type="entry name" value="WD40"/>
    <property type="match status" value="3"/>
</dbReference>
<dbReference type="OrthoDB" id="437584at2759"/>
<evidence type="ECO:0000313" key="6">
    <source>
        <dbReference type="EMBL" id="OMJ79740.1"/>
    </source>
</evidence>
<feature type="transmembrane region" description="Helical" evidence="5">
    <location>
        <begin position="1059"/>
        <end position="1080"/>
    </location>
</feature>
<keyword evidence="4" id="KW-0175">Coiled coil</keyword>
<keyword evidence="5" id="KW-0472">Membrane</keyword>
<dbReference type="SUPFAM" id="SSF82171">
    <property type="entry name" value="DPP6 N-terminal domain-like"/>
    <property type="match status" value="1"/>
</dbReference>
<feature type="repeat" description="WD" evidence="3">
    <location>
        <begin position="346"/>
        <end position="387"/>
    </location>
</feature>
<proteinExistence type="predicted"/>
<protein>
    <submittedName>
        <fullName evidence="6">Uncharacterized protein</fullName>
    </submittedName>
</protein>
<dbReference type="AlphaFoldDB" id="A0A1R2BSK9"/>